<dbReference type="GO" id="GO:0008061">
    <property type="term" value="F:chitin binding"/>
    <property type="evidence" value="ECO:0007669"/>
    <property type="project" value="InterPro"/>
</dbReference>
<feature type="region of interest" description="Disordered" evidence="2">
    <location>
        <begin position="53"/>
        <end position="81"/>
    </location>
</feature>
<feature type="compositionally biased region" description="Basic and acidic residues" evidence="2">
    <location>
        <begin position="1544"/>
        <end position="1577"/>
    </location>
</feature>
<feature type="region of interest" description="Disordered" evidence="2">
    <location>
        <begin position="618"/>
        <end position="872"/>
    </location>
</feature>
<feature type="compositionally biased region" description="Polar residues" evidence="2">
    <location>
        <begin position="1040"/>
        <end position="1078"/>
    </location>
</feature>
<evidence type="ECO:0000313" key="5">
    <source>
        <dbReference type="Proteomes" id="UP000887540"/>
    </source>
</evidence>
<feature type="compositionally biased region" description="Low complexity" evidence="2">
    <location>
        <begin position="702"/>
        <end position="725"/>
    </location>
</feature>
<dbReference type="Gene3D" id="2.170.140.10">
    <property type="entry name" value="Chitin binding domain"/>
    <property type="match status" value="1"/>
</dbReference>
<evidence type="ECO:0000313" key="6">
    <source>
        <dbReference type="WBParaSite" id="ACRNAN_Path_469.g1774.t1"/>
    </source>
</evidence>
<feature type="compositionally biased region" description="Basic and acidic residues" evidence="2">
    <location>
        <begin position="1414"/>
        <end position="1482"/>
    </location>
</feature>
<feature type="domain" description="EGF-like" evidence="3">
    <location>
        <begin position="388"/>
        <end position="433"/>
    </location>
</feature>
<feature type="compositionally biased region" description="Polar residues" evidence="2">
    <location>
        <begin position="1003"/>
        <end position="1024"/>
    </location>
</feature>
<feature type="compositionally biased region" description="Low complexity" evidence="2">
    <location>
        <begin position="1079"/>
        <end position="1097"/>
    </location>
</feature>
<proteinExistence type="predicted"/>
<evidence type="ECO:0000259" key="4">
    <source>
        <dbReference type="PROSITE" id="PS50940"/>
    </source>
</evidence>
<organism evidence="5 6">
    <name type="scientific">Acrobeloides nanus</name>
    <dbReference type="NCBI Taxonomy" id="290746"/>
    <lineage>
        <taxon>Eukaryota</taxon>
        <taxon>Metazoa</taxon>
        <taxon>Ecdysozoa</taxon>
        <taxon>Nematoda</taxon>
        <taxon>Chromadorea</taxon>
        <taxon>Rhabditida</taxon>
        <taxon>Tylenchina</taxon>
        <taxon>Cephalobomorpha</taxon>
        <taxon>Cephaloboidea</taxon>
        <taxon>Cephalobidae</taxon>
        <taxon>Acrobeloides</taxon>
    </lineage>
</organism>
<feature type="compositionally biased region" description="Low complexity" evidence="2">
    <location>
        <begin position="993"/>
        <end position="1002"/>
    </location>
</feature>
<dbReference type="InterPro" id="IPR036508">
    <property type="entry name" value="Chitin-bd_dom_sf"/>
</dbReference>
<feature type="compositionally biased region" description="Polar residues" evidence="2">
    <location>
        <begin position="809"/>
        <end position="847"/>
    </location>
</feature>
<feature type="region of interest" description="Disordered" evidence="2">
    <location>
        <begin position="1402"/>
        <end position="1482"/>
    </location>
</feature>
<feature type="compositionally biased region" description="Basic and acidic residues" evidence="2">
    <location>
        <begin position="1523"/>
        <end position="1533"/>
    </location>
</feature>
<sequence length="1676" mass="183492">MESCPKAFWYCVDGVPARGMCPENSVYNSDESMCDTKQYVISCGGTRRRISVSLPDSDDPFSEGNEEDCDEEDLNYNEAEPSDGSYYLDTRPTFLAPLAAPESGAPGNKPEDNPEGIQFLGPIFSAKSNSTYYGPVTTQKPNFGPVKTPLVVQPNPPAQNPIPISTSTIAPSTKTAGFSQKSEEDLIYAGREGNVIMIPGSSENSDDLFFFSPIKNGPLPQNSVPSSLAPDTNPTSQVYTTPSTTRLPSTPLPLASNPPRVVPQSSPGYSPPTKIPQASSPPTTTDSMEADVPQVPVHEKLAPVYVSQTTTTLPSTTTTPVSTTGLPIASDSPRPVATTSAAQQTYNTVPSKLSVVQNLVSSDKSSDQVIVPKKEVVIKSAACPDAIKDKYCLNGGQYKYCLNGGQCLAEIINGNEFHPFCICAPNFHGVRCELAMNNTLNAIVAQAQDSPSLEEDLIPYLEKKNITVPLPTIQVPSPTEPPLIYHPLVSNNSTQNPQVPSFQNAQQPVQPPQNVQNSGPPPAWPTGKQPSGPVGTLPERIVQTPGQQQQSVRQPNQAQVSGQAPQMNNPPVPSWPQPQVQQQIVSQPAKNLVPSRPSFQPVRSPLANNNTQMIQNQIPAQSQSSSQVSGQQPGTQQFQTSPGFQRNSQNPFGPQAPVGQGMPQPPTFQQTNQPAAPPAFGPQGFSAGTQNSRQAWSIPGGQNQQQFIAQQNPSGPQGPQGMPQPSTFQQTNQPAAPPGYGPPGFSAGTQNSRQAWSIPGGQNQQQFIAQQNPSGLQAPQGMPQPPTFQQTNQPAAPPGYGPPGFSAGTQDSRQTWTIPGGQNQFLAQPSSGPSGWPTQTGTFSAPNAQWQPAQQFLAPPQPQQPWDQQPVQVQISTWQHQQPVQNAPQQYLYQASGIPVEHAKQYQPVFIVGTTPKAPENYAKPTRPSRTSPGFQRNSQNPSGPQAPVGQGMPQPPTFQQTNQPAAPPAFGPQGFSAGTQNSRQAWSIPGGQNQQQFIAQQNPSGPQVPQGMPQPSTFQQINQPAAPPAYGPPGFSAGTQDSRQAWSIPGSQNQFLAQPSSGPSGWPTQTGTFSAPNAQWQPAQQFLAPPQPQQPWDQQPVQVQISTWQNQQPVQNAPQQYLYQASGIPVEHAKQYQPVFIVGTTPKAPGNYAKPTRPSRVYAVDDPFKGHIPNHPVPMLQTFDDRLGQASLPEDAFRVPYSSEHVQQPAPPAYAPPDVTYGKVEPEKVYTSTPSYVQEQPVVTDYVKPTEGYTNVQVEAVQKYEPRRPAAKLPDSFDGRIRESIPVVPAFVTEFGRAHVPHNAFDGPLPEDFLIPKPDLRKAYIGDEFTLNDYKEEYDHPIHDRFHGLDIKYKVEVPFASVHAPIHLDENTYDIRLSRRDPPGPILHEFRAHHKRVRLEDIYGGPVHKHEYHSKDKGDYKKDDSSENGKHKNYDEKHHNHGDHDDHYGKPRDYEKGYDGSKEDEHDYERPNYHGNHHEDNYEKRISADIPDGAFENIEKVDEKDSTHQESTNRNAGVVEKQVADDQHKYENSDEEVDQIQGQKDDDIKTTTPTHEDLEESHTTTSSDSHEYEDTAQKISTTQEASEEQEPTTQGYTREENKADQDKKEGNGGLRQASEAEKYESTTTTTTTVSTMATTESTTMTTEENYAESSTTETEEYEEGSREHNKRNFRE</sequence>
<feature type="compositionally biased region" description="Polar residues" evidence="2">
    <location>
        <begin position="928"/>
        <end position="944"/>
    </location>
</feature>
<feature type="compositionally biased region" description="Low complexity" evidence="2">
    <location>
        <begin position="1626"/>
        <end position="1657"/>
    </location>
</feature>
<feature type="domain" description="Chitin-binding type-2" evidence="4">
    <location>
        <begin position="1"/>
        <end position="45"/>
    </location>
</feature>
<feature type="region of interest" description="Disordered" evidence="2">
    <location>
        <begin position="221"/>
        <end position="290"/>
    </location>
</feature>
<name>A0A914C7F0_9BILA</name>
<keyword evidence="1" id="KW-1015">Disulfide bond</keyword>
<dbReference type="Pfam" id="PF01607">
    <property type="entry name" value="CBM_14"/>
    <property type="match status" value="1"/>
</dbReference>
<dbReference type="SUPFAM" id="SSF57625">
    <property type="entry name" value="Invertebrate chitin-binding proteins"/>
    <property type="match status" value="1"/>
</dbReference>
<dbReference type="SUPFAM" id="SSF57196">
    <property type="entry name" value="EGF/Laminin"/>
    <property type="match status" value="1"/>
</dbReference>
<keyword evidence="1" id="KW-0245">EGF-like domain</keyword>
<dbReference type="WBParaSite" id="ACRNAN_Path_469.g1774.t1">
    <property type="protein sequence ID" value="ACRNAN_Path_469.g1774.t1"/>
    <property type="gene ID" value="ACRNAN_Path_469.g1774"/>
</dbReference>
<evidence type="ECO:0000256" key="2">
    <source>
        <dbReference type="SAM" id="MobiDB-lite"/>
    </source>
</evidence>
<dbReference type="InterPro" id="IPR002557">
    <property type="entry name" value="Chitin-bd_dom"/>
</dbReference>
<feature type="region of interest" description="Disordered" evidence="2">
    <location>
        <begin position="915"/>
        <end position="1097"/>
    </location>
</feature>
<feature type="region of interest" description="Disordered" evidence="2">
    <location>
        <begin position="479"/>
        <end position="606"/>
    </location>
</feature>
<feature type="compositionally biased region" description="Polar residues" evidence="2">
    <location>
        <begin position="544"/>
        <end position="567"/>
    </location>
</feature>
<dbReference type="Proteomes" id="UP000887540">
    <property type="component" value="Unplaced"/>
</dbReference>
<feature type="compositionally biased region" description="Low complexity" evidence="2">
    <location>
        <begin position="309"/>
        <end position="324"/>
    </location>
</feature>
<feature type="compositionally biased region" description="Low complexity" evidence="2">
    <location>
        <begin position="503"/>
        <end position="518"/>
    </location>
</feature>
<feature type="compositionally biased region" description="Acidic residues" evidence="2">
    <location>
        <begin position="56"/>
        <end position="75"/>
    </location>
</feature>
<feature type="compositionally biased region" description="Low complexity" evidence="2">
    <location>
        <begin position="240"/>
        <end position="255"/>
    </location>
</feature>
<feature type="compositionally biased region" description="Low complexity" evidence="2">
    <location>
        <begin position="762"/>
        <end position="771"/>
    </location>
</feature>
<feature type="compositionally biased region" description="Polar residues" evidence="2">
    <location>
        <begin position="221"/>
        <end position="239"/>
    </location>
</feature>
<feature type="compositionally biased region" description="Polar residues" evidence="2">
    <location>
        <begin position="489"/>
        <end position="502"/>
    </location>
</feature>
<dbReference type="InterPro" id="IPR000742">
    <property type="entry name" value="EGF"/>
</dbReference>
<dbReference type="Gene3D" id="2.10.25.10">
    <property type="entry name" value="Laminin"/>
    <property type="match status" value="1"/>
</dbReference>
<feature type="compositionally biased region" description="Low complexity" evidence="2">
    <location>
        <begin position="618"/>
        <end position="643"/>
    </location>
</feature>
<feature type="region of interest" description="Disordered" evidence="2">
    <location>
        <begin position="1502"/>
        <end position="1676"/>
    </location>
</feature>
<feature type="compositionally biased region" description="Low complexity" evidence="2">
    <location>
        <begin position="577"/>
        <end position="588"/>
    </location>
</feature>
<comment type="caution">
    <text evidence="1">Lacks conserved residue(s) required for the propagation of feature annotation.</text>
</comment>
<feature type="compositionally biased region" description="Polar residues" evidence="2">
    <location>
        <begin position="276"/>
        <end position="287"/>
    </location>
</feature>
<evidence type="ECO:0000259" key="3">
    <source>
        <dbReference type="PROSITE" id="PS50026"/>
    </source>
</evidence>
<protein>
    <submittedName>
        <fullName evidence="6">Chitin-binding type-2 domain-containing protein</fullName>
    </submittedName>
</protein>
<reference evidence="6" key="1">
    <citation type="submission" date="2022-11" db="UniProtKB">
        <authorList>
            <consortium name="WormBaseParasite"/>
        </authorList>
    </citation>
    <scope>IDENTIFICATION</scope>
</reference>
<feature type="disulfide bond" evidence="1">
    <location>
        <begin position="423"/>
        <end position="432"/>
    </location>
</feature>
<dbReference type="PROSITE" id="PS00022">
    <property type="entry name" value="EGF_1"/>
    <property type="match status" value="1"/>
</dbReference>
<feature type="region of interest" description="Disordered" evidence="2">
    <location>
        <begin position="309"/>
        <end position="340"/>
    </location>
</feature>
<dbReference type="PROSITE" id="PS50026">
    <property type="entry name" value="EGF_3"/>
    <property type="match status" value="1"/>
</dbReference>
<evidence type="ECO:0000256" key="1">
    <source>
        <dbReference type="PROSITE-ProRule" id="PRU00076"/>
    </source>
</evidence>
<keyword evidence="5" id="KW-1185">Reference proteome</keyword>
<feature type="compositionally biased region" description="Basic and acidic residues" evidence="2">
    <location>
        <begin position="1664"/>
        <end position="1676"/>
    </location>
</feature>
<dbReference type="GO" id="GO:0005576">
    <property type="term" value="C:extracellular region"/>
    <property type="evidence" value="ECO:0007669"/>
    <property type="project" value="InterPro"/>
</dbReference>
<feature type="compositionally biased region" description="Low complexity" evidence="2">
    <location>
        <begin position="848"/>
        <end position="872"/>
    </location>
</feature>
<dbReference type="CDD" id="cd00054">
    <property type="entry name" value="EGF_CA"/>
    <property type="match status" value="1"/>
</dbReference>
<feature type="compositionally biased region" description="Basic and acidic residues" evidence="2">
    <location>
        <begin position="1598"/>
        <end position="1611"/>
    </location>
</feature>
<dbReference type="PROSITE" id="PS50940">
    <property type="entry name" value="CHIT_BIND_II"/>
    <property type="match status" value="1"/>
</dbReference>
<accession>A0A914C7F0</accession>